<reference evidence="2" key="1">
    <citation type="journal article" date="2019" name="bioRxiv">
        <title>The Genome of the Zebra Mussel, Dreissena polymorpha: A Resource for Invasive Species Research.</title>
        <authorList>
            <person name="McCartney M.A."/>
            <person name="Auch B."/>
            <person name="Kono T."/>
            <person name="Mallez S."/>
            <person name="Zhang Y."/>
            <person name="Obille A."/>
            <person name="Becker A."/>
            <person name="Abrahante J.E."/>
            <person name="Garbe J."/>
            <person name="Badalamenti J.P."/>
            <person name="Herman A."/>
            <person name="Mangelson H."/>
            <person name="Liachko I."/>
            <person name="Sullivan S."/>
            <person name="Sone E.D."/>
            <person name="Koren S."/>
            <person name="Silverstein K.A.T."/>
            <person name="Beckman K.B."/>
            <person name="Gohl D.M."/>
        </authorList>
    </citation>
    <scope>NUCLEOTIDE SEQUENCE</scope>
    <source>
        <strain evidence="2">Duluth1</strain>
        <tissue evidence="2">Whole animal</tissue>
    </source>
</reference>
<evidence type="ECO:0000313" key="3">
    <source>
        <dbReference type="Proteomes" id="UP000828390"/>
    </source>
</evidence>
<proteinExistence type="predicted"/>
<comment type="caution">
    <text evidence="2">The sequence shown here is derived from an EMBL/GenBank/DDBJ whole genome shotgun (WGS) entry which is preliminary data.</text>
</comment>
<dbReference type="EMBL" id="JAIWYP010000001">
    <property type="protein sequence ID" value="KAH3887525.1"/>
    <property type="molecule type" value="Genomic_DNA"/>
</dbReference>
<feature type="region of interest" description="Disordered" evidence="1">
    <location>
        <begin position="54"/>
        <end position="77"/>
    </location>
</feature>
<dbReference type="Proteomes" id="UP000828390">
    <property type="component" value="Unassembled WGS sequence"/>
</dbReference>
<organism evidence="2 3">
    <name type="scientific">Dreissena polymorpha</name>
    <name type="common">Zebra mussel</name>
    <name type="synonym">Mytilus polymorpha</name>
    <dbReference type="NCBI Taxonomy" id="45954"/>
    <lineage>
        <taxon>Eukaryota</taxon>
        <taxon>Metazoa</taxon>
        <taxon>Spiralia</taxon>
        <taxon>Lophotrochozoa</taxon>
        <taxon>Mollusca</taxon>
        <taxon>Bivalvia</taxon>
        <taxon>Autobranchia</taxon>
        <taxon>Heteroconchia</taxon>
        <taxon>Euheterodonta</taxon>
        <taxon>Imparidentia</taxon>
        <taxon>Neoheterodontei</taxon>
        <taxon>Myida</taxon>
        <taxon>Dreissenoidea</taxon>
        <taxon>Dreissenidae</taxon>
        <taxon>Dreissena</taxon>
    </lineage>
</organism>
<dbReference type="AlphaFoldDB" id="A0A9D4N1Y5"/>
<keyword evidence="3" id="KW-1185">Reference proteome</keyword>
<evidence type="ECO:0000313" key="2">
    <source>
        <dbReference type="EMBL" id="KAH3887525.1"/>
    </source>
</evidence>
<reference evidence="2" key="2">
    <citation type="submission" date="2020-11" db="EMBL/GenBank/DDBJ databases">
        <authorList>
            <person name="McCartney M.A."/>
            <person name="Auch B."/>
            <person name="Kono T."/>
            <person name="Mallez S."/>
            <person name="Becker A."/>
            <person name="Gohl D.M."/>
            <person name="Silverstein K.A.T."/>
            <person name="Koren S."/>
            <person name="Bechman K.B."/>
            <person name="Herman A."/>
            <person name="Abrahante J.E."/>
            <person name="Garbe J."/>
        </authorList>
    </citation>
    <scope>NUCLEOTIDE SEQUENCE</scope>
    <source>
        <strain evidence="2">Duluth1</strain>
        <tissue evidence="2">Whole animal</tissue>
    </source>
</reference>
<protein>
    <submittedName>
        <fullName evidence="2">Uncharacterized protein</fullName>
    </submittedName>
</protein>
<sequence length="95" mass="11215">MKTNNNFIPWITTKVKAALKKKARLYQKAKTSNNWSNYRKFQNECKNKFRQARWEHVKKSSTKVSRQTTPNLSGHMLSRRSKITSALHLYAQMVT</sequence>
<accession>A0A9D4N1Y5</accession>
<feature type="compositionally biased region" description="Polar residues" evidence="1">
    <location>
        <begin position="62"/>
        <end position="72"/>
    </location>
</feature>
<gene>
    <name evidence="2" type="ORF">DPMN_011542</name>
</gene>
<name>A0A9D4N1Y5_DREPO</name>
<evidence type="ECO:0000256" key="1">
    <source>
        <dbReference type="SAM" id="MobiDB-lite"/>
    </source>
</evidence>